<accession>A0A0F9LHE4</accession>
<protein>
    <recommendedName>
        <fullName evidence="2">UDP-N-acetylglucosamine 2-epimerase domain-containing protein</fullName>
    </recommendedName>
</protein>
<comment type="caution">
    <text evidence="1">The sequence shown here is derived from an EMBL/GenBank/DDBJ whole genome shotgun (WGS) entry which is preliminary data.</text>
</comment>
<sequence length="126" mass="14576">IDEETNVRNSKHLHFITTTGHIYRYFFADVIIINGTSTVEVEACAIKKPLFIVRTCFSNISDRFGMIDTGTATGITDLCEIEYNLVKHFKDGSFHYPKLQEKRIKDMGITFDGKMHKRIQDRLARM</sequence>
<dbReference type="AlphaFoldDB" id="A0A0F9LHE4"/>
<evidence type="ECO:0000313" key="1">
    <source>
        <dbReference type="EMBL" id="KKM26915.1"/>
    </source>
</evidence>
<reference evidence="1" key="1">
    <citation type="journal article" date="2015" name="Nature">
        <title>Complex archaea that bridge the gap between prokaryotes and eukaryotes.</title>
        <authorList>
            <person name="Spang A."/>
            <person name="Saw J.H."/>
            <person name="Jorgensen S.L."/>
            <person name="Zaremba-Niedzwiedzka K."/>
            <person name="Martijn J."/>
            <person name="Lind A.E."/>
            <person name="van Eijk R."/>
            <person name="Schleper C."/>
            <person name="Guy L."/>
            <person name="Ettema T.J."/>
        </authorList>
    </citation>
    <scope>NUCLEOTIDE SEQUENCE</scope>
</reference>
<gene>
    <name evidence="1" type="ORF">LCGC14_1579930</name>
</gene>
<organism evidence="1">
    <name type="scientific">marine sediment metagenome</name>
    <dbReference type="NCBI Taxonomy" id="412755"/>
    <lineage>
        <taxon>unclassified sequences</taxon>
        <taxon>metagenomes</taxon>
        <taxon>ecological metagenomes</taxon>
    </lineage>
</organism>
<name>A0A0F9LHE4_9ZZZZ</name>
<proteinExistence type="predicted"/>
<dbReference type="EMBL" id="LAZR01012421">
    <property type="protein sequence ID" value="KKM26915.1"/>
    <property type="molecule type" value="Genomic_DNA"/>
</dbReference>
<feature type="non-terminal residue" evidence="1">
    <location>
        <position position="1"/>
    </location>
</feature>
<evidence type="ECO:0008006" key="2">
    <source>
        <dbReference type="Google" id="ProtNLM"/>
    </source>
</evidence>